<evidence type="ECO:0000256" key="2">
    <source>
        <dbReference type="SAM" id="SignalP"/>
    </source>
</evidence>
<dbReference type="EMBL" id="HBIB01025670">
    <property type="protein sequence ID" value="CAE0254426.1"/>
    <property type="molecule type" value="Transcribed_RNA"/>
</dbReference>
<feature type="signal peptide" evidence="2">
    <location>
        <begin position="1"/>
        <end position="19"/>
    </location>
</feature>
<name>A0A7S3DDL6_9EUKA</name>
<keyword evidence="2" id="KW-0732">Signal</keyword>
<sequence>MGPASAFFLFLACALSVQAEMIKLDESQAWVGLKVQEVISRINSEELYDNFMLMRSVLGAVENTDAKRYYVDARTELGSFDSIRQFEFYPTPSDSLISNSVSFVVGSAIKNFYSSDEQPYTSYSQPWYEVATDMEEIASCVKVIEKRYSSIVVDSVIHAEMRSRSESAELAGLDRAYAKFEPRVRTLQAEKTRLAAKLAEMEAELSDLEQQRAVAYTDALSVQYDALSAERDSVQFDFNDVSSELTMKEWIVDGYEQVKERIVAEFEPARTLPKSDKTFGVRTYTYVLAQVRAKTGTELTRREFLLYEDRFATLEAFQSQPFSPK</sequence>
<evidence type="ECO:0000313" key="3">
    <source>
        <dbReference type="EMBL" id="CAE0254426.1"/>
    </source>
</evidence>
<proteinExistence type="predicted"/>
<gene>
    <name evidence="3" type="ORF">PBIL07802_LOCUS16672</name>
</gene>
<dbReference type="AlphaFoldDB" id="A0A7S3DDL6"/>
<evidence type="ECO:0000256" key="1">
    <source>
        <dbReference type="SAM" id="Coils"/>
    </source>
</evidence>
<organism evidence="3">
    <name type="scientific">Palpitomonas bilix</name>
    <dbReference type="NCBI Taxonomy" id="652834"/>
    <lineage>
        <taxon>Eukaryota</taxon>
        <taxon>Eukaryota incertae sedis</taxon>
    </lineage>
</organism>
<accession>A0A7S3DDL6</accession>
<keyword evidence="1" id="KW-0175">Coiled coil</keyword>
<feature type="coiled-coil region" evidence="1">
    <location>
        <begin position="184"/>
        <end position="218"/>
    </location>
</feature>
<protein>
    <recommendedName>
        <fullName evidence="4">TolC family protein</fullName>
    </recommendedName>
</protein>
<evidence type="ECO:0008006" key="4">
    <source>
        <dbReference type="Google" id="ProtNLM"/>
    </source>
</evidence>
<feature type="chain" id="PRO_5030978873" description="TolC family protein" evidence="2">
    <location>
        <begin position="20"/>
        <end position="325"/>
    </location>
</feature>
<reference evidence="3" key="1">
    <citation type="submission" date="2021-01" db="EMBL/GenBank/DDBJ databases">
        <authorList>
            <person name="Corre E."/>
            <person name="Pelletier E."/>
            <person name="Niang G."/>
            <person name="Scheremetjew M."/>
            <person name="Finn R."/>
            <person name="Kale V."/>
            <person name="Holt S."/>
            <person name="Cochrane G."/>
            <person name="Meng A."/>
            <person name="Brown T."/>
            <person name="Cohen L."/>
        </authorList>
    </citation>
    <scope>NUCLEOTIDE SEQUENCE</scope>
    <source>
        <strain evidence="3">NIES-2562</strain>
    </source>
</reference>